<dbReference type="AlphaFoldDB" id="A0A2I1RF41"/>
<dbReference type="RefSeq" id="WP_101965239.1">
    <property type="nucleotide sequence ID" value="NZ_PKJS01000026.1"/>
</dbReference>
<dbReference type="EMBL" id="PKJS01000026">
    <property type="protein sequence ID" value="PKZ67738.1"/>
    <property type="molecule type" value="Genomic_DNA"/>
</dbReference>
<gene>
    <name evidence="2" type="ORF">CYJ96_12210</name>
</gene>
<reference evidence="2 3" key="1">
    <citation type="submission" date="2017-12" db="EMBL/GenBank/DDBJ databases">
        <title>Phylogenetic diversity of female urinary microbiome.</title>
        <authorList>
            <person name="Thomas-White K."/>
            <person name="Wolfe A.J."/>
        </authorList>
    </citation>
    <scope>NUCLEOTIDE SEQUENCE [LARGE SCALE GENOMIC DNA]</scope>
    <source>
        <strain evidence="2 3">UMB0416</strain>
    </source>
</reference>
<evidence type="ECO:0000256" key="1">
    <source>
        <dbReference type="SAM" id="SignalP"/>
    </source>
</evidence>
<sequence length="389" mass="42967">MKIHKVGLRFAGVSSLVLLASSFANAADPSTVKKDITMSGMDHGCMDMSGMDHSKMDMSGMDHGCMDMSGMDHSKMDMSGMDHSKMDMSDMDHSKMDMSGMDHGKMDMSGMDHGSMDMSGMDHGSMDMSGMDHGKMDMSGMDHSKMDMSGMQGGKAPADARSPDYSNGVPYGRYGQPMMMGDMPLWGVSVEQLGYQFDDDQINYEVDAWYGKDERRLAVRSEGSVETKDDKKIDSLTSLAYWKPLSIFWNGEAGVAYDTKNDKAALMAGIVGTAPYFVETDARAYLYTDGQVRLDLGTAYEWRLTQRWVVRPEVGLTAFSKDDTDNGIAKGFNDFDAEVRLMYETLNRQLAPYVGVSYETALGSARGQRRQENKSVDSSSLTAGVTFWF</sequence>
<dbReference type="InterPro" id="IPR007939">
    <property type="entry name" value="Cu-R_B_prcur"/>
</dbReference>
<dbReference type="Proteomes" id="UP000234914">
    <property type="component" value="Unassembled WGS sequence"/>
</dbReference>
<keyword evidence="1" id="KW-0732">Signal</keyword>
<accession>A0A2I1RF41</accession>
<protein>
    <submittedName>
        <fullName evidence="2">Copper resistance protein B</fullName>
    </submittedName>
</protein>
<organism evidence="2 3">
    <name type="scientific">Faucicola osloensis</name>
    <name type="common">Moraxella osloensis</name>
    <dbReference type="NCBI Taxonomy" id="34062"/>
    <lineage>
        <taxon>Bacteria</taxon>
        <taxon>Pseudomonadati</taxon>
        <taxon>Pseudomonadota</taxon>
        <taxon>Gammaproteobacteria</taxon>
        <taxon>Moraxellales</taxon>
        <taxon>Moraxellaceae</taxon>
        <taxon>Faucicola</taxon>
    </lineage>
</organism>
<proteinExistence type="predicted"/>
<dbReference type="GO" id="GO:0006878">
    <property type="term" value="P:intracellular copper ion homeostasis"/>
    <property type="evidence" value="ECO:0007669"/>
    <property type="project" value="InterPro"/>
</dbReference>
<evidence type="ECO:0000313" key="3">
    <source>
        <dbReference type="Proteomes" id="UP000234914"/>
    </source>
</evidence>
<dbReference type="GO" id="GO:0005507">
    <property type="term" value="F:copper ion binding"/>
    <property type="evidence" value="ECO:0007669"/>
    <property type="project" value="InterPro"/>
</dbReference>
<dbReference type="SUPFAM" id="SSF141571">
    <property type="entry name" value="Pentapeptide repeat-like"/>
    <property type="match status" value="1"/>
</dbReference>
<feature type="signal peptide" evidence="1">
    <location>
        <begin position="1"/>
        <end position="26"/>
    </location>
</feature>
<feature type="chain" id="PRO_5014159917" evidence="1">
    <location>
        <begin position="27"/>
        <end position="389"/>
    </location>
</feature>
<evidence type="ECO:0000313" key="2">
    <source>
        <dbReference type="EMBL" id="PKZ67738.1"/>
    </source>
</evidence>
<dbReference type="Gene3D" id="2.160.20.80">
    <property type="entry name" value="E3 ubiquitin-protein ligase SopA"/>
    <property type="match status" value="1"/>
</dbReference>
<name>A0A2I1RF41_FAUOS</name>
<comment type="caution">
    <text evidence="2">The sequence shown here is derived from an EMBL/GenBank/DDBJ whole genome shotgun (WGS) entry which is preliminary data.</text>
</comment>
<dbReference type="Pfam" id="PF05275">
    <property type="entry name" value="CopB"/>
    <property type="match status" value="1"/>
</dbReference>
<dbReference type="GO" id="GO:0009279">
    <property type="term" value="C:cell outer membrane"/>
    <property type="evidence" value="ECO:0007669"/>
    <property type="project" value="InterPro"/>
</dbReference>